<dbReference type="EMBL" id="FNJM01000001">
    <property type="protein sequence ID" value="SDO91980.1"/>
    <property type="molecule type" value="Genomic_DNA"/>
</dbReference>
<accession>A0A1H0NI34</accession>
<keyword evidence="1" id="KW-0812">Transmembrane</keyword>
<protein>
    <recommendedName>
        <fullName evidence="4">Peptidase family M50</fullName>
    </recommendedName>
</protein>
<organism evidence="2 3">
    <name type="scientific">Clostridium gasigenes</name>
    <dbReference type="NCBI Taxonomy" id="94869"/>
    <lineage>
        <taxon>Bacteria</taxon>
        <taxon>Bacillati</taxon>
        <taxon>Bacillota</taxon>
        <taxon>Clostridia</taxon>
        <taxon>Eubacteriales</taxon>
        <taxon>Clostridiaceae</taxon>
        <taxon>Clostridium</taxon>
    </lineage>
</organism>
<feature type="transmembrane region" description="Helical" evidence="1">
    <location>
        <begin position="118"/>
        <end position="137"/>
    </location>
</feature>
<dbReference type="OrthoDB" id="1906793at2"/>
<evidence type="ECO:0008006" key="4">
    <source>
        <dbReference type="Google" id="ProtNLM"/>
    </source>
</evidence>
<evidence type="ECO:0000313" key="2">
    <source>
        <dbReference type="EMBL" id="SDO91980.1"/>
    </source>
</evidence>
<dbReference type="Proteomes" id="UP000198597">
    <property type="component" value="Unassembled WGS sequence"/>
</dbReference>
<sequence length="338" mass="39793">MFYIIMFIKSILLEYILIFCHELIHLICSFFLGLKISFFQVIPFTIYKKPNGIGVNIKSGYEPGFTGRLHFNSCRLTSSLDYSKLLKKLRIFLWVGPIFDFTVFIVLFILGVSLKDSLYLTITALIHLGVASMTFFNSDGKYSIGSKEDARIAYALVNAFTLCGNGDVNYETKRIMTDKHVEISQNIDWTFFQVHDLWNFLNNLSFYTYSLCNYLNNDLLSLDDKTEFFMETLITDFDKIKTFDYRQVTKTSSSILLYYIYRKIQYKSFIPDKHVVIEALKYCNSIYYRNLYNYYFNDDNFDFTSCKAYLLTEDNMPMLCHNCPGYSKFFYKLVKLKD</sequence>
<gene>
    <name evidence="2" type="ORF">SAMN04488529_101827</name>
</gene>
<keyword evidence="1" id="KW-1133">Transmembrane helix</keyword>
<dbReference type="AlphaFoldDB" id="A0A1H0NI34"/>
<feature type="transmembrane region" description="Helical" evidence="1">
    <location>
        <begin position="12"/>
        <end position="34"/>
    </location>
</feature>
<name>A0A1H0NI34_9CLOT</name>
<keyword evidence="1" id="KW-0472">Membrane</keyword>
<feature type="transmembrane region" description="Helical" evidence="1">
    <location>
        <begin position="91"/>
        <end position="112"/>
    </location>
</feature>
<evidence type="ECO:0000313" key="3">
    <source>
        <dbReference type="Proteomes" id="UP000198597"/>
    </source>
</evidence>
<evidence type="ECO:0000256" key="1">
    <source>
        <dbReference type="SAM" id="Phobius"/>
    </source>
</evidence>
<reference evidence="2 3" key="1">
    <citation type="submission" date="2016-10" db="EMBL/GenBank/DDBJ databases">
        <authorList>
            <person name="de Groot N.N."/>
        </authorList>
    </citation>
    <scope>NUCLEOTIDE SEQUENCE [LARGE SCALE GENOMIC DNA]</scope>
    <source>
        <strain evidence="2 3">DSM 12272</strain>
    </source>
</reference>
<proteinExistence type="predicted"/>
<dbReference type="RefSeq" id="WP_089966098.1">
    <property type="nucleotide sequence ID" value="NZ_FNJM01000001.1"/>
</dbReference>
<keyword evidence="3" id="KW-1185">Reference proteome</keyword>